<gene>
    <name evidence="3" type="ORF">AVE30378_01052</name>
</gene>
<dbReference type="SUPFAM" id="SSF52540">
    <property type="entry name" value="P-loop containing nucleoside triphosphate hydrolases"/>
    <property type="match status" value="1"/>
</dbReference>
<feature type="region of interest" description="Disordered" evidence="1">
    <location>
        <begin position="286"/>
        <end position="312"/>
    </location>
</feature>
<dbReference type="Gene3D" id="3.40.50.300">
    <property type="entry name" value="P-loop containing nucleotide triphosphate hydrolases"/>
    <property type="match status" value="1"/>
</dbReference>
<reference evidence="3 4" key="1">
    <citation type="submission" date="2018-07" db="EMBL/GenBank/DDBJ databases">
        <authorList>
            <person name="Peeters C."/>
        </authorList>
    </citation>
    <scope>NUCLEOTIDE SEQUENCE [LARGE SCALE GENOMIC DNA]</scope>
    <source>
        <strain evidence="3 4">LMG 30378</strain>
    </source>
</reference>
<evidence type="ECO:0000313" key="3">
    <source>
        <dbReference type="EMBL" id="SSW64350.1"/>
    </source>
</evidence>
<evidence type="ECO:0000313" key="4">
    <source>
        <dbReference type="Proteomes" id="UP000289465"/>
    </source>
</evidence>
<dbReference type="OrthoDB" id="1625426at2"/>
<dbReference type="InterPro" id="IPR027417">
    <property type="entry name" value="P-loop_NTPase"/>
</dbReference>
<dbReference type="AlphaFoldDB" id="A0A446C958"/>
<evidence type="ECO:0000259" key="2">
    <source>
        <dbReference type="SMART" id="SM00382"/>
    </source>
</evidence>
<dbReference type="RefSeq" id="WP_129239718.1">
    <property type="nucleotide sequence ID" value="NZ_UFQC01000004.1"/>
</dbReference>
<organism evidence="3 4">
    <name type="scientific">Achromobacter veterisilvae</name>
    <dbReference type="NCBI Taxonomy" id="2069367"/>
    <lineage>
        <taxon>Bacteria</taxon>
        <taxon>Pseudomonadati</taxon>
        <taxon>Pseudomonadota</taxon>
        <taxon>Betaproteobacteria</taxon>
        <taxon>Burkholderiales</taxon>
        <taxon>Alcaligenaceae</taxon>
        <taxon>Achromobacter</taxon>
    </lineage>
</organism>
<dbReference type="Pfam" id="PF13479">
    <property type="entry name" value="AAA_24"/>
    <property type="match status" value="1"/>
</dbReference>
<dbReference type="EMBL" id="UFQC01000004">
    <property type="protein sequence ID" value="SSW64350.1"/>
    <property type="molecule type" value="Genomic_DNA"/>
</dbReference>
<protein>
    <recommendedName>
        <fullName evidence="2">AAA+ ATPase domain-containing protein</fullName>
    </recommendedName>
</protein>
<evidence type="ECO:0000256" key="1">
    <source>
        <dbReference type="SAM" id="MobiDB-lite"/>
    </source>
</evidence>
<proteinExistence type="predicted"/>
<feature type="domain" description="AAA+ ATPase" evidence="2">
    <location>
        <begin position="11"/>
        <end position="231"/>
    </location>
</feature>
<dbReference type="InterPro" id="IPR003593">
    <property type="entry name" value="AAA+_ATPase"/>
</dbReference>
<sequence length="312" mass="33424">MKFEKAVRKKAKLRLALTGPSGSGKTLSALLLAKGIGAAIAVLDSERDSASLYAEPISLPGGVVIEPPEFDSLSLGAPYTPERYIEAIRAAEQAGYGTLIIDSITHEWSGVGGCLELVDEIARAKYKGNSWSAWNDVTPRHRALLDAILQSPMHIIVTLRSKTETAQQEGQNGRKTVVKLGMKAEQRDGFEYEMTVVLDLTHDGHFAMATKDRTGLMMGRDPFVIDESVGTSLLAWLESGAFVPPPQTGMTEDALAAHLAALDDATTMAELVDAWNAAQKAARTANDGAALEQLTRRKEGRKAALAPAQEAA</sequence>
<accession>A0A446C958</accession>
<name>A0A446C958_9BURK</name>
<dbReference type="SMART" id="SM00382">
    <property type="entry name" value="AAA"/>
    <property type="match status" value="1"/>
</dbReference>
<dbReference type="Proteomes" id="UP000289465">
    <property type="component" value="Unassembled WGS sequence"/>
</dbReference>